<dbReference type="PROSITE" id="PS50110">
    <property type="entry name" value="RESPONSE_REGULATORY"/>
    <property type="match status" value="1"/>
</dbReference>
<dbReference type="SUPFAM" id="SSF52172">
    <property type="entry name" value="CheY-like"/>
    <property type="match status" value="1"/>
</dbReference>
<dbReference type="Gene3D" id="2.40.50.1020">
    <property type="entry name" value="LytTr DNA-binding domain"/>
    <property type="match status" value="1"/>
</dbReference>
<proteinExistence type="predicted"/>
<keyword evidence="2" id="KW-0597">Phosphoprotein</keyword>
<dbReference type="InterPro" id="IPR001789">
    <property type="entry name" value="Sig_transdc_resp-reg_receiver"/>
</dbReference>
<dbReference type="Pfam" id="PF04397">
    <property type="entry name" value="LytTR"/>
    <property type="match status" value="1"/>
</dbReference>
<sequence length="273" mass="30883">MNKLTTLIVDDEPLARKGLAVRLQDFNCIDVIAQCATGKDAIEKIEQLSPNLVFLDIQMPGLSGFDVVRHLIANDVAMPIIVFVTAFDHYAVQAFDIHALDYLLKPVDLERLGKTIERIEGYVKQQQANQHKQRLIEVVTKVTGHDSAAIMEQLESNKPVSTNSYSDVLAIKDIGETTLVPTQEIIWIDAAGDYMCVHTDAQTHILRKTMKELEQMLDPKIFIRTHRSAMVNKRFIDKFGNQVNGEYYLILTNGKELKVSRSYKDRVKQAVLS</sequence>
<feature type="domain" description="Response regulatory" evidence="3">
    <location>
        <begin position="5"/>
        <end position="120"/>
    </location>
</feature>
<dbReference type="GO" id="GO:0000156">
    <property type="term" value="F:phosphorelay response regulator activity"/>
    <property type="evidence" value="ECO:0007669"/>
    <property type="project" value="InterPro"/>
</dbReference>
<dbReference type="EMBL" id="SWDB01000024">
    <property type="protein sequence ID" value="TKB44839.1"/>
    <property type="molecule type" value="Genomic_DNA"/>
</dbReference>
<dbReference type="Gene3D" id="3.40.50.2300">
    <property type="match status" value="1"/>
</dbReference>
<evidence type="ECO:0000256" key="2">
    <source>
        <dbReference type="PROSITE-ProRule" id="PRU00169"/>
    </source>
</evidence>
<dbReference type="InterPro" id="IPR046947">
    <property type="entry name" value="LytR-like"/>
</dbReference>
<dbReference type="OrthoDB" id="236568at2"/>
<comment type="caution">
    <text evidence="5">The sequence shown here is derived from an EMBL/GenBank/DDBJ whole genome shotgun (WGS) entry which is preliminary data.</text>
</comment>
<feature type="domain" description="HTH LytTR-type" evidence="4">
    <location>
        <begin position="169"/>
        <end position="273"/>
    </location>
</feature>
<dbReference type="InterPro" id="IPR007492">
    <property type="entry name" value="LytTR_DNA-bd_dom"/>
</dbReference>
<reference evidence="5 6" key="1">
    <citation type="submission" date="2019-04" db="EMBL/GenBank/DDBJ databases">
        <title>Thalassotalea guangxiensis sp. nov., isolated from sediment of the coastal wetland.</title>
        <authorList>
            <person name="Zheng S."/>
            <person name="Zhang D."/>
        </authorList>
    </citation>
    <scope>NUCLEOTIDE SEQUENCE [LARGE SCALE GENOMIC DNA]</scope>
    <source>
        <strain evidence="5 6">ZS-4</strain>
    </source>
</reference>
<name>A0A4U1B456_9GAMM</name>
<dbReference type="Pfam" id="PF00072">
    <property type="entry name" value="Response_reg"/>
    <property type="match status" value="1"/>
</dbReference>
<feature type="modified residue" description="4-aspartylphosphate" evidence="2">
    <location>
        <position position="56"/>
    </location>
</feature>
<dbReference type="InterPro" id="IPR011006">
    <property type="entry name" value="CheY-like_superfamily"/>
</dbReference>
<evidence type="ECO:0000259" key="4">
    <source>
        <dbReference type="PROSITE" id="PS50930"/>
    </source>
</evidence>
<dbReference type="PANTHER" id="PTHR37299">
    <property type="entry name" value="TRANSCRIPTIONAL REGULATOR-RELATED"/>
    <property type="match status" value="1"/>
</dbReference>
<evidence type="ECO:0000313" key="6">
    <source>
        <dbReference type="Proteomes" id="UP000307999"/>
    </source>
</evidence>
<gene>
    <name evidence="5" type="ORF">E8M12_10570</name>
</gene>
<dbReference type="PROSITE" id="PS50930">
    <property type="entry name" value="HTH_LYTTR"/>
    <property type="match status" value="1"/>
</dbReference>
<accession>A0A4U1B456</accession>
<protein>
    <submittedName>
        <fullName evidence="5">Response regulator</fullName>
    </submittedName>
</protein>
<dbReference type="AlphaFoldDB" id="A0A4U1B456"/>
<dbReference type="GO" id="GO:0003677">
    <property type="term" value="F:DNA binding"/>
    <property type="evidence" value="ECO:0007669"/>
    <property type="project" value="InterPro"/>
</dbReference>
<keyword evidence="1" id="KW-0902">Two-component regulatory system</keyword>
<dbReference type="RefSeq" id="WP_136736124.1">
    <property type="nucleotide sequence ID" value="NZ_SWDB01000024.1"/>
</dbReference>
<dbReference type="PANTHER" id="PTHR37299:SF1">
    <property type="entry name" value="STAGE 0 SPORULATION PROTEIN A HOMOLOG"/>
    <property type="match status" value="1"/>
</dbReference>
<dbReference type="SMART" id="SM00448">
    <property type="entry name" value="REC"/>
    <property type="match status" value="1"/>
</dbReference>
<organism evidence="5 6">
    <name type="scientific">Thalassotalea mangrovi</name>
    <dbReference type="NCBI Taxonomy" id="2572245"/>
    <lineage>
        <taxon>Bacteria</taxon>
        <taxon>Pseudomonadati</taxon>
        <taxon>Pseudomonadota</taxon>
        <taxon>Gammaproteobacteria</taxon>
        <taxon>Alteromonadales</taxon>
        <taxon>Colwelliaceae</taxon>
        <taxon>Thalassotalea</taxon>
    </lineage>
</organism>
<keyword evidence="6" id="KW-1185">Reference proteome</keyword>
<dbReference type="Proteomes" id="UP000307999">
    <property type="component" value="Unassembled WGS sequence"/>
</dbReference>
<dbReference type="SMART" id="SM00850">
    <property type="entry name" value="LytTR"/>
    <property type="match status" value="1"/>
</dbReference>
<evidence type="ECO:0000259" key="3">
    <source>
        <dbReference type="PROSITE" id="PS50110"/>
    </source>
</evidence>
<evidence type="ECO:0000256" key="1">
    <source>
        <dbReference type="ARBA" id="ARBA00023012"/>
    </source>
</evidence>
<evidence type="ECO:0000313" key="5">
    <source>
        <dbReference type="EMBL" id="TKB44839.1"/>
    </source>
</evidence>